<evidence type="ECO:0000256" key="2">
    <source>
        <dbReference type="ARBA" id="ARBA00022553"/>
    </source>
</evidence>
<gene>
    <name evidence="6" type="ORF">SAMN04487772_1033</name>
</gene>
<dbReference type="SUPFAM" id="SSF51735">
    <property type="entry name" value="NAD(P)-binding Rossmann-fold domains"/>
    <property type="match status" value="1"/>
</dbReference>
<dbReference type="Gene3D" id="3.40.50.12780">
    <property type="entry name" value="N-terminal domain of ligase-like"/>
    <property type="match status" value="1"/>
</dbReference>
<evidence type="ECO:0000259" key="4">
    <source>
        <dbReference type="Pfam" id="PF00550"/>
    </source>
</evidence>
<dbReference type="InterPro" id="IPR020845">
    <property type="entry name" value="AMP-binding_CS"/>
</dbReference>
<dbReference type="Pfam" id="PF23562">
    <property type="entry name" value="AMP-binding_C_3"/>
    <property type="match status" value="1"/>
</dbReference>
<dbReference type="InterPro" id="IPR036291">
    <property type="entry name" value="NAD(P)-bd_dom_sf"/>
</dbReference>
<proteinExistence type="predicted"/>
<dbReference type="PANTHER" id="PTHR44845">
    <property type="entry name" value="CARRIER DOMAIN-CONTAINING PROTEIN"/>
    <property type="match status" value="1"/>
</dbReference>
<feature type="domain" description="AMP-dependent synthetase/ligase" evidence="3">
    <location>
        <begin position="20"/>
        <end position="371"/>
    </location>
</feature>
<dbReference type="InterPro" id="IPR045851">
    <property type="entry name" value="AMP-bd_C_sf"/>
</dbReference>
<dbReference type="Pfam" id="PF00550">
    <property type="entry name" value="PP-binding"/>
    <property type="match status" value="1"/>
</dbReference>
<dbReference type="RefSeq" id="WP_092475936.1">
    <property type="nucleotide sequence ID" value="NZ_FOHN01000003.1"/>
</dbReference>
<dbReference type="Proteomes" id="UP000199800">
    <property type="component" value="Unassembled WGS sequence"/>
</dbReference>
<protein>
    <submittedName>
        <fullName evidence="6">Thioester reductase domain-containing protein</fullName>
    </submittedName>
</protein>
<feature type="domain" description="Thioester reductase (TE)" evidence="5">
    <location>
        <begin position="615"/>
        <end position="849"/>
    </location>
</feature>
<evidence type="ECO:0000313" key="7">
    <source>
        <dbReference type="Proteomes" id="UP000199800"/>
    </source>
</evidence>
<reference evidence="6 7" key="1">
    <citation type="submission" date="2016-10" db="EMBL/GenBank/DDBJ databases">
        <authorList>
            <person name="de Groot N.N."/>
        </authorList>
    </citation>
    <scope>NUCLEOTIDE SEQUENCE [LARGE SCALE GENOMIC DNA]</scope>
    <source>
        <strain evidence="6 7">DSM 1801</strain>
    </source>
</reference>
<dbReference type="InterPro" id="IPR000873">
    <property type="entry name" value="AMP-dep_synth/lig_dom"/>
</dbReference>
<dbReference type="Gene3D" id="3.30.300.30">
    <property type="match status" value="1"/>
</dbReference>
<evidence type="ECO:0000259" key="3">
    <source>
        <dbReference type="Pfam" id="PF00501"/>
    </source>
</evidence>
<dbReference type="Gene3D" id="3.40.50.720">
    <property type="entry name" value="NAD(P)-binding Rossmann-like Domain"/>
    <property type="match status" value="1"/>
</dbReference>
<dbReference type="STRING" id="29364.SAMN04487772_1033"/>
<dbReference type="SUPFAM" id="SSF47336">
    <property type="entry name" value="ACP-like"/>
    <property type="match status" value="1"/>
</dbReference>
<accession>A0A1H9Z5I0</accession>
<name>A0A1H9Z5I0_9FIRM</name>
<dbReference type="InterPro" id="IPR013120">
    <property type="entry name" value="FAR_NAD-bd"/>
</dbReference>
<feature type="domain" description="Carrier" evidence="4">
    <location>
        <begin position="523"/>
        <end position="580"/>
    </location>
</feature>
<keyword evidence="2" id="KW-0597">Phosphoprotein</keyword>
<dbReference type="InterPro" id="IPR036736">
    <property type="entry name" value="ACP-like_sf"/>
</dbReference>
<dbReference type="EMBL" id="FOHN01000003">
    <property type="protein sequence ID" value="SES76685.1"/>
    <property type="molecule type" value="Genomic_DNA"/>
</dbReference>
<keyword evidence="1" id="KW-0596">Phosphopantetheine</keyword>
<dbReference type="PROSITE" id="PS00012">
    <property type="entry name" value="PHOSPHOPANTETHEINE"/>
    <property type="match status" value="1"/>
</dbReference>
<dbReference type="Gene3D" id="1.10.1200.10">
    <property type="entry name" value="ACP-like"/>
    <property type="match status" value="1"/>
</dbReference>
<dbReference type="SUPFAM" id="SSF56801">
    <property type="entry name" value="Acetyl-CoA synthetase-like"/>
    <property type="match status" value="1"/>
</dbReference>
<dbReference type="Pfam" id="PF07993">
    <property type="entry name" value="NAD_binding_4"/>
    <property type="match status" value="1"/>
</dbReference>
<dbReference type="PANTHER" id="PTHR44845:SF6">
    <property type="entry name" value="BETA-ALANINE-ACTIVATING ENZYME"/>
    <property type="match status" value="1"/>
</dbReference>
<evidence type="ECO:0000259" key="5">
    <source>
        <dbReference type="Pfam" id="PF07993"/>
    </source>
</evidence>
<dbReference type="PROSITE" id="PS00455">
    <property type="entry name" value="AMP_BINDING"/>
    <property type="match status" value="1"/>
</dbReference>
<dbReference type="Pfam" id="PF00501">
    <property type="entry name" value="AMP-binding"/>
    <property type="match status" value="1"/>
</dbReference>
<dbReference type="AlphaFoldDB" id="A0A1H9Z5I0"/>
<evidence type="ECO:0000256" key="1">
    <source>
        <dbReference type="ARBA" id="ARBA00022450"/>
    </source>
</evidence>
<dbReference type="InterPro" id="IPR009081">
    <property type="entry name" value="PP-bd_ACP"/>
</dbReference>
<dbReference type="OrthoDB" id="9803968at2"/>
<keyword evidence="7" id="KW-1185">Reference proteome</keyword>
<evidence type="ECO:0000313" key="6">
    <source>
        <dbReference type="EMBL" id="SES76685.1"/>
    </source>
</evidence>
<dbReference type="InterPro" id="IPR042099">
    <property type="entry name" value="ANL_N_sf"/>
</dbReference>
<organism evidence="6 7">
    <name type="scientific">[Clostridium] polysaccharolyticum</name>
    <dbReference type="NCBI Taxonomy" id="29364"/>
    <lineage>
        <taxon>Bacteria</taxon>
        <taxon>Bacillati</taxon>
        <taxon>Bacillota</taxon>
        <taxon>Clostridia</taxon>
        <taxon>Lachnospirales</taxon>
        <taxon>Lachnospiraceae</taxon>
    </lineage>
</organism>
<dbReference type="InterPro" id="IPR006162">
    <property type="entry name" value="Ppantetheine_attach_site"/>
</dbReference>
<sequence>MEYCKNMTDLIEHMKREESNLIAYRYFREGSNHEVTYHFLVEKVEKIASWMNQNWGERNVIAIFGETTYEWMATYLGIMTSNNIAVILDNKLIQEQKERILNELEVDYVFHDSLDIGQKYSIRLHCSKVKDIFHIIDFVEEDREDFEKIQIKVNEDDVAQYIFTSGSTGKSKVAAFSYKNVASIVQIRQASFVEEHDVVLSALPIHHCFELGTQLSELYYGATICINQSRDKVIEDLKYYEPMLMNLVPLQIDEILRSFRLWCKEQEINPEDQKMNEKQKERFHEKFGRRLCRIHSGGAPLNGKLVLEMSYYGIQIINGYGMTEMCGHICNNIHTLEKPSAVGIPFRNDVVIKIAPDQEILIKGPNLMLGYRNMDRSEAFTEDGFLKTGDLGCIDEDGDLHIIGRKKNIILLSNGENVYPEELEALLKGIEGVLQVSVFEWENQITALIYPDSTLNHEKIKEGVTGLNKKLAAYKRITKVYFREKPFPKTGSSKIDKNQLIEEFKKANLTKYVPLNSEEEKLIAKTISQVLVCDELIGALDNFFALGGNSLTALAVAAKLEINPQMLYEHPNVRDLAKAVEQKKSDILQDESYVNDLITHTKYSVNEKEIKNILLTGATGYLGAHILQELVRKDNVRVYCLVRSKSKIEKVYQYYFGEVLPNRVVLVTGDIGKERMGITSELYDNMVNKIDTVIHAAANVHHVGDSEAFMNTNYYGTKRIIEFCKQADAVLHFASSYVSSGFAVVPIHSDVSVFTEQMLYIGQDYKQNIYAHTKYLSEVEILKEREKGLKANIYRMGCLTSRRKDGVFQINREENGLLKRLRGALKLRVFQENMKWTPVDFTAVDECADAFVRLIFSGKVNHIYHMFNPNTVTMKEIGELYGVNIQSVSEKEFHEKVRKQLDDEEIATLSFYTEMIACSKPLRIDNKETVEELKKLGFEWGISTKEYIQGFIG</sequence>